<dbReference type="STRING" id="1679444.PYTT_2489"/>
<dbReference type="EMBL" id="LT629973">
    <property type="protein sequence ID" value="SEI00503.1"/>
    <property type="molecule type" value="Genomic_DNA"/>
</dbReference>
<keyword evidence="1" id="KW-0175">Coiled coil</keyword>
<gene>
    <name evidence="3" type="ORF">PYTT_2489</name>
</gene>
<feature type="chain" id="PRO_5009604603" evidence="2">
    <location>
        <begin position="27"/>
        <end position="237"/>
    </location>
</feature>
<reference evidence="4" key="1">
    <citation type="submission" date="2016-09" db="EMBL/GenBank/DDBJ databases">
        <authorList>
            <person name="Koehorst J."/>
        </authorList>
    </citation>
    <scope>NUCLEOTIDE SEQUENCE [LARGE SCALE GENOMIC DNA]</scope>
</reference>
<proteinExistence type="predicted"/>
<evidence type="ECO:0000256" key="1">
    <source>
        <dbReference type="SAM" id="Coils"/>
    </source>
</evidence>
<accession>A0A1H6MPL6</accession>
<feature type="coiled-coil region" evidence="1">
    <location>
        <begin position="61"/>
        <end position="95"/>
    </location>
</feature>
<dbReference type="KEGG" id="agl:PYTT_2489"/>
<evidence type="ECO:0000256" key="2">
    <source>
        <dbReference type="SAM" id="SignalP"/>
    </source>
</evidence>
<sequence length="237" mass="26806">MMAMMNVSDMIICMLTLSCTVTGAQAGGSGTQQLDTRQAAHDVQRAQARFQSGLASFADVLEAEKNLLLNKRDQAASLKDKIDVQRELIECLKKTRDMMREQYQAGSDADEALRAEIEYLDAKRCLSYMENSVELDNVLVARFQLKQAQYNAGWAAIDDVLSAREELILHRRDLAVNANERLRLQRDLTALLQKEYELQQQRQDSSVAEGGSRLLHECEQRHRDAVEELKRMETAAG</sequence>
<keyword evidence="2" id="KW-0732">Signal</keyword>
<evidence type="ECO:0000313" key="3">
    <source>
        <dbReference type="EMBL" id="SEI00503.1"/>
    </source>
</evidence>
<feature type="signal peptide" evidence="2">
    <location>
        <begin position="1"/>
        <end position="26"/>
    </location>
</feature>
<dbReference type="Proteomes" id="UP000176204">
    <property type="component" value="Chromosome I"/>
</dbReference>
<dbReference type="AlphaFoldDB" id="A0A1H6MPL6"/>
<protein>
    <submittedName>
        <fullName evidence="3">Uncharacterized protein</fullName>
    </submittedName>
</protein>
<evidence type="ECO:0000313" key="4">
    <source>
        <dbReference type="Proteomes" id="UP000176204"/>
    </source>
</evidence>
<keyword evidence="4" id="KW-1185">Reference proteome</keyword>
<organism evidence="3 4">
    <name type="scientific">Akkermansia glycaniphila</name>
    <dbReference type="NCBI Taxonomy" id="1679444"/>
    <lineage>
        <taxon>Bacteria</taxon>
        <taxon>Pseudomonadati</taxon>
        <taxon>Verrucomicrobiota</taxon>
        <taxon>Verrucomicrobiia</taxon>
        <taxon>Verrucomicrobiales</taxon>
        <taxon>Akkermansiaceae</taxon>
        <taxon>Akkermansia</taxon>
    </lineage>
</organism>
<name>A0A1H6MPL6_9BACT</name>